<keyword evidence="1" id="KW-0732">Signal</keyword>
<organism evidence="2 3">
    <name type="scientific">Vairimorpha necatrix</name>
    <dbReference type="NCBI Taxonomy" id="6039"/>
    <lineage>
        <taxon>Eukaryota</taxon>
        <taxon>Fungi</taxon>
        <taxon>Fungi incertae sedis</taxon>
        <taxon>Microsporidia</taxon>
        <taxon>Nosematidae</taxon>
        <taxon>Vairimorpha</taxon>
    </lineage>
</organism>
<proteinExistence type="predicted"/>
<reference evidence="2" key="1">
    <citation type="journal article" date="2024" name="BMC Genomics">
        <title>Functional annotation of a divergent genome using sequence and structure-based similarity.</title>
        <authorList>
            <person name="Svedberg D."/>
            <person name="Winiger R.R."/>
            <person name="Berg A."/>
            <person name="Sharma H."/>
            <person name="Tellgren-Roth C."/>
            <person name="Debrunner-Vossbrinck B.A."/>
            <person name="Vossbrinck C.R."/>
            <person name="Barandun J."/>
        </authorList>
    </citation>
    <scope>NUCLEOTIDE SEQUENCE</scope>
    <source>
        <strain evidence="2">Illinois isolate</strain>
    </source>
</reference>
<accession>A0AAX4JFB8</accession>
<dbReference type="KEGG" id="vnx:VNE69_09093"/>
<evidence type="ECO:0000313" key="3">
    <source>
        <dbReference type="Proteomes" id="UP001334084"/>
    </source>
</evidence>
<dbReference type="Proteomes" id="UP001334084">
    <property type="component" value="Chromosome 9"/>
</dbReference>
<gene>
    <name evidence="2" type="ORF">VNE69_09093</name>
</gene>
<name>A0AAX4JFB8_9MICR</name>
<feature type="signal peptide" evidence="1">
    <location>
        <begin position="1"/>
        <end position="16"/>
    </location>
</feature>
<dbReference type="GeneID" id="90542372"/>
<dbReference type="RefSeq" id="XP_065330683.1">
    <property type="nucleotide sequence ID" value="XM_065474611.1"/>
</dbReference>
<sequence length="119" mass="13628">MNFLMLLYAKILAINASIVSDLYNEQQTHEYQDADLAKIYLNKHNGLSKNKDSQILNAEETKEHAQPILNDGNVCESNKNICFLQIEKNDQHKNSPAHTTDLSNNINSKFLNPHVSNWF</sequence>
<evidence type="ECO:0000313" key="2">
    <source>
        <dbReference type="EMBL" id="WUR04538.1"/>
    </source>
</evidence>
<dbReference type="EMBL" id="CP142734">
    <property type="protein sequence ID" value="WUR04538.1"/>
    <property type="molecule type" value="Genomic_DNA"/>
</dbReference>
<keyword evidence="3" id="KW-1185">Reference proteome</keyword>
<feature type="chain" id="PRO_5043971335" evidence="1">
    <location>
        <begin position="17"/>
        <end position="119"/>
    </location>
</feature>
<protein>
    <submittedName>
        <fullName evidence="2">SP-containing protein</fullName>
    </submittedName>
</protein>
<dbReference type="AlphaFoldDB" id="A0AAX4JFB8"/>
<evidence type="ECO:0000256" key="1">
    <source>
        <dbReference type="SAM" id="SignalP"/>
    </source>
</evidence>